<gene>
    <name evidence="1" type="ORF">HNR72_007332</name>
</gene>
<dbReference type="Proteomes" id="UP000579531">
    <property type="component" value="Unassembled WGS sequence"/>
</dbReference>
<keyword evidence="2" id="KW-1185">Reference proteome</keyword>
<name>A0AA89QRS4_STRCU</name>
<comment type="caution">
    <text evidence="1">The sequence shown here is derived from an EMBL/GenBank/DDBJ whole genome shotgun (WGS) entry which is preliminary data.</text>
</comment>
<dbReference type="EMBL" id="JACHLX010000001">
    <property type="protein sequence ID" value="MBB5816304.1"/>
    <property type="molecule type" value="Genomic_DNA"/>
</dbReference>
<protein>
    <recommendedName>
        <fullName evidence="3">Regulatory protein</fullName>
    </recommendedName>
</protein>
<dbReference type="AlphaFoldDB" id="A0AA89QRS4"/>
<evidence type="ECO:0000313" key="2">
    <source>
        <dbReference type="Proteomes" id="UP000579531"/>
    </source>
</evidence>
<evidence type="ECO:0008006" key="3">
    <source>
        <dbReference type="Google" id="ProtNLM"/>
    </source>
</evidence>
<organism evidence="1 2">
    <name type="scientific">Streptomyces collinus</name>
    <dbReference type="NCBI Taxonomy" id="42684"/>
    <lineage>
        <taxon>Bacteria</taxon>
        <taxon>Bacillati</taxon>
        <taxon>Actinomycetota</taxon>
        <taxon>Actinomycetes</taxon>
        <taxon>Kitasatosporales</taxon>
        <taxon>Streptomycetaceae</taxon>
        <taxon>Streptomyces</taxon>
    </lineage>
</organism>
<accession>A0AA89QRS4</accession>
<evidence type="ECO:0000313" key="1">
    <source>
        <dbReference type="EMBL" id="MBB5816304.1"/>
    </source>
</evidence>
<sequence length="93" mass="9814">MSDELTISAVPASTAVTPGCDCYVHRFGSIAPGRRARCYPQAADAGRVGQHGLEIVMAVCRSIEIRREPVGKRIRAAIVLADDPGGDPAGRLL</sequence>
<proteinExistence type="predicted"/>
<reference evidence="1 2" key="1">
    <citation type="submission" date="2020-08" db="EMBL/GenBank/DDBJ databases">
        <title>Sequencing the genomes of 1000 actinobacteria strains.</title>
        <authorList>
            <person name="Klenk H.-P."/>
        </authorList>
    </citation>
    <scope>NUCLEOTIDE SEQUENCE [LARGE SCALE GENOMIC DNA]</scope>
    <source>
        <strain evidence="1 2">DSM 40129</strain>
    </source>
</reference>